<dbReference type="InterPro" id="IPR027417">
    <property type="entry name" value="P-loop_NTPase"/>
</dbReference>
<dbReference type="Gene3D" id="3.40.50.300">
    <property type="entry name" value="P-loop containing nucleotide triphosphate hydrolases"/>
    <property type="match status" value="1"/>
</dbReference>
<evidence type="ECO:0000256" key="1">
    <source>
        <dbReference type="ARBA" id="ARBA00022737"/>
    </source>
</evidence>
<feature type="chain" id="PRO_5004986244" evidence="2">
    <location>
        <begin position="25"/>
        <end position="204"/>
    </location>
</feature>
<dbReference type="AlphaFoldDB" id="X8IZH4"/>
<dbReference type="InterPro" id="IPR050611">
    <property type="entry name" value="ABCF"/>
</dbReference>
<keyword evidence="2" id="KW-0732">Signal</keyword>
<keyword evidence="3" id="KW-0251">Elongation factor</keyword>
<gene>
    <name evidence="3" type="ORF">RSOL_086630</name>
</gene>
<proteinExistence type="predicted"/>
<sequence length="204" mass="22287">MHLFAMCRLQAIATLCQVAKLSDSEDGMNPPPIKATNPTAAHPSIQYAAYLAANLIAACNFDVPTWEVALVPYFEIVTASPSLLPLPGNNNDEQEGEDLCNCRLLLTYGAKILLNTANLRLKCSHRYGLCGCHGSGKSTLMHAITNGQAEGFPPPNEACTFYIEHDIDGSDEETSVLQFILNDKRILCDKKEVVETLPRLRPAL</sequence>
<organism evidence="3 4">
    <name type="scientific">Rhizoctonia solani AG-3 Rhs1AP</name>
    <dbReference type="NCBI Taxonomy" id="1086054"/>
    <lineage>
        <taxon>Eukaryota</taxon>
        <taxon>Fungi</taxon>
        <taxon>Dikarya</taxon>
        <taxon>Basidiomycota</taxon>
        <taxon>Agaricomycotina</taxon>
        <taxon>Agaricomycetes</taxon>
        <taxon>Cantharellales</taxon>
        <taxon>Ceratobasidiaceae</taxon>
        <taxon>Rhizoctonia</taxon>
    </lineage>
</organism>
<dbReference type="PANTHER" id="PTHR19211">
    <property type="entry name" value="ATP-BINDING TRANSPORT PROTEIN-RELATED"/>
    <property type="match status" value="1"/>
</dbReference>
<comment type="caution">
    <text evidence="3">The sequence shown here is derived from an EMBL/GenBank/DDBJ whole genome shotgun (WGS) entry which is preliminary data.</text>
</comment>
<dbReference type="GO" id="GO:0003746">
    <property type="term" value="F:translation elongation factor activity"/>
    <property type="evidence" value="ECO:0007669"/>
    <property type="project" value="UniProtKB-KW"/>
</dbReference>
<name>X8IZH4_9AGAM</name>
<feature type="non-terminal residue" evidence="3">
    <location>
        <position position="204"/>
    </location>
</feature>
<keyword evidence="3" id="KW-0648">Protein biosynthesis</keyword>
<dbReference type="GO" id="GO:0016887">
    <property type="term" value="F:ATP hydrolysis activity"/>
    <property type="evidence" value="ECO:0007669"/>
    <property type="project" value="TreeGrafter"/>
</dbReference>
<dbReference type="EMBL" id="JATN01000322">
    <property type="protein sequence ID" value="EUC55057.1"/>
    <property type="molecule type" value="Genomic_DNA"/>
</dbReference>
<evidence type="ECO:0000256" key="2">
    <source>
        <dbReference type="SAM" id="SignalP"/>
    </source>
</evidence>
<protein>
    <submittedName>
        <fullName evidence="3">Elongation factor 3, putative</fullName>
    </submittedName>
</protein>
<keyword evidence="1" id="KW-0677">Repeat</keyword>
<accession>X8IZH4</accession>
<dbReference type="Proteomes" id="UP000030108">
    <property type="component" value="Unassembled WGS sequence"/>
</dbReference>
<dbReference type="GO" id="GO:0005524">
    <property type="term" value="F:ATP binding"/>
    <property type="evidence" value="ECO:0007669"/>
    <property type="project" value="TreeGrafter"/>
</dbReference>
<feature type="signal peptide" evidence="2">
    <location>
        <begin position="1"/>
        <end position="24"/>
    </location>
</feature>
<evidence type="ECO:0000313" key="3">
    <source>
        <dbReference type="EMBL" id="EUC55057.1"/>
    </source>
</evidence>
<dbReference type="SUPFAM" id="SSF52540">
    <property type="entry name" value="P-loop containing nucleoside triphosphate hydrolases"/>
    <property type="match status" value="1"/>
</dbReference>
<evidence type="ECO:0000313" key="4">
    <source>
        <dbReference type="Proteomes" id="UP000030108"/>
    </source>
</evidence>
<dbReference type="PANTHER" id="PTHR19211:SF5">
    <property type="entry name" value="ELONGATION FACTOR 3A-RELATED"/>
    <property type="match status" value="1"/>
</dbReference>
<reference evidence="4" key="1">
    <citation type="journal article" date="2014" name="Genome Announc.">
        <title>Draft genome sequence of the plant-pathogenic soil fungus Rhizoctonia solani anastomosis group 3 strain Rhs1AP.</title>
        <authorList>
            <person name="Cubeta M.A."/>
            <person name="Thomas E."/>
            <person name="Dean R.A."/>
            <person name="Jabaji S."/>
            <person name="Neate S.M."/>
            <person name="Tavantzis S."/>
            <person name="Toda T."/>
            <person name="Vilgalys R."/>
            <person name="Bharathan N."/>
            <person name="Fedorova-Abrams N."/>
            <person name="Pakala S.B."/>
            <person name="Pakala S.M."/>
            <person name="Zafar N."/>
            <person name="Joardar V."/>
            <person name="Losada L."/>
            <person name="Nierman W.C."/>
        </authorList>
    </citation>
    <scope>NUCLEOTIDE SEQUENCE [LARGE SCALE GENOMIC DNA]</scope>
    <source>
        <strain evidence="4">AG-3</strain>
    </source>
</reference>